<gene>
    <name evidence="4" type="ordered locus">A2cp1_1045</name>
</gene>
<protein>
    <submittedName>
        <fullName evidence="4">Response regulator receiver protein</fullName>
    </submittedName>
</protein>
<dbReference type="SMART" id="SM00448">
    <property type="entry name" value="REC"/>
    <property type="match status" value="1"/>
</dbReference>
<dbReference type="Pfam" id="PF00072">
    <property type="entry name" value="Response_reg"/>
    <property type="match status" value="1"/>
</dbReference>
<dbReference type="GO" id="GO:0000160">
    <property type="term" value="P:phosphorelay signal transduction system"/>
    <property type="evidence" value="ECO:0007669"/>
    <property type="project" value="InterPro"/>
</dbReference>
<keyword evidence="5" id="KW-1185">Reference proteome</keyword>
<feature type="modified residue" description="4-aspartylphosphate" evidence="2">
    <location>
        <position position="55"/>
    </location>
</feature>
<dbReference type="InterPro" id="IPR011006">
    <property type="entry name" value="CheY-like_superfamily"/>
</dbReference>
<evidence type="ECO:0000313" key="5">
    <source>
        <dbReference type="Proteomes" id="UP000007089"/>
    </source>
</evidence>
<dbReference type="RefSeq" id="WP_012632390.1">
    <property type="nucleotide sequence ID" value="NC_011891.1"/>
</dbReference>
<evidence type="ECO:0000256" key="2">
    <source>
        <dbReference type="PROSITE-ProRule" id="PRU00169"/>
    </source>
</evidence>
<dbReference type="EMBL" id="CP001359">
    <property type="protein sequence ID" value="ACL64396.1"/>
    <property type="molecule type" value="Genomic_DNA"/>
</dbReference>
<dbReference type="Gene3D" id="3.40.50.2300">
    <property type="match status" value="1"/>
</dbReference>
<evidence type="ECO:0000259" key="3">
    <source>
        <dbReference type="PROSITE" id="PS50110"/>
    </source>
</evidence>
<organism evidence="4 5">
    <name type="scientific">Anaeromyxobacter dehalogenans (strain ATCC BAA-258 / DSM 21875 / 2CP-1)</name>
    <dbReference type="NCBI Taxonomy" id="455488"/>
    <lineage>
        <taxon>Bacteria</taxon>
        <taxon>Pseudomonadati</taxon>
        <taxon>Myxococcota</taxon>
        <taxon>Myxococcia</taxon>
        <taxon>Myxococcales</taxon>
        <taxon>Cystobacterineae</taxon>
        <taxon>Anaeromyxobacteraceae</taxon>
        <taxon>Anaeromyxobacter</taxon>
    </lineage>
</organism>
<dbReference type="AlphaFoldDB" id="B8JF39"/>
<reference evidence="4" key="1">
    <citation type="submission" date="2009-01" db="EMBL/GenBank/DDBJ databases">
        <title>Complete sequence of Anaeromyxobacter dehalogenans 2CP-1.</title>
        <authorList>
            <consortium name="US DOE Joint Genome Institute"/>
            <person name="Lucas S."/>
            <person name="Copeland A."/>
            <person name="Lapidus A."/>
            <person name="Glavina del Rio T."/>
            <person name="Dalin E."/>
            <person name="Tice H."/>
            <person name="Bruce D."/>
            <person name="Goodwin L."/>
            <person name="Pitluck S."/>
            <person name="Saunders E."/>
            <person name="Brettin T."/>
            <person name="Detter J.C."/>
            <person name="Han C."/>
            <person name="Larimer F."/>
            <person name="Land M."/>
            <person name="Hauser L."/>
            <person name="Kyrpides N."/>
            <person name="Ovchinnikova G."/>
            <person name="Beliaev A.S."/>
            <person name="Richardson P."/>
        </authorList>
    </citation>
    <scope>NUCLEOTIDE SEQUENCE</scope>
    <source>
        <strain evidence="4">2CP-1</strain>
    </source>
</reference>
<keyword evidence="1 2" id="KW-0597">Phosphoprotein</keyword>
<dbReference type="PANTHER" id="PTHR44591">
    <property type="entry name" value="STRESS RESPONSE REGULATOR PROTEIN 1"/>
    <property type="match status" value="1"/>
</dbReference>
<dbReference type="KEGG" id="acp:A2cp1_1045"/>
<dbReference type="InterPro" id="IPR001789">
    <property type="entry name" value="Sig_transdc_resp-reg_receiver"/>
</dbReference>
<dbReference type="CDD" id="cd00156">
    <property type="entry name" value="REC"/>
    <property type="match status" value="1"/>
</dbReference>
<sequence length="138" mass="15285">MSTAPRILVIDDDATHLLLTRELLEAEGYDVQVHETAFGATERIIQQAPDLVLVDVNMPALSGEGLVSVLRRRERTRGVRVFLHSSNDEHALREAAARLGIEGYVPKGDPELLRRRVAAALRERPPASPPHRDEGAVR</sequence>
<name>B8JF39_ANAD2</name>
<dbReference type="HOGENOM" id="CLU_000445_69_17_7"/>
<dbReference type="PROSITE" id="PS50110">
    <property type="entry name" value="RESPONSE_REGULATORY"/>
    <property type="match status" value="1"/>
</dbReference>
<dbReference type="InterPro" id="IPR050595">
    <property type="entry name" value="Bact_response_regulator"/>
</dbReference>
<dbReference type="PANTHER" id="PTHR44591:SF3">
    <property type="entry name" value="RESPONSE REGULATORY DOMAIN-CONTAINING PROTEIN"/>
    <property type="match status" value="1"/>
</dbReference>
<evidence type="ECO:0000256" key="1">
    <source>
        <dbReference type="ARBA" id="ARBA00022553"/>
    </source>
</evidence>
<evidence type="ECO:0000313" key="4">
    <source>
        <dbReference type="EMBL" id="ACL64396.1"/>
    </source>
</evidence>
<accession>B8JF39</accession>
<proteinExistence type="predicted"/>
<dbReference type="SUPFAM" id="SSF52172">
    <property type="entry name" value="CheY-like"/>
    <property type="match status" value="1"/>
</dbReference>
<dbReference type="Proteomes" id="UP000007089">
    <property type="component" value="Chromosome"/>
</dbReference>
<feature type="domain" description="Response regulatory" evidence="3">
    <location>
        <begin position="6"/>
        <end position="122"/>
    </location>
</feature>